<proteinExistence type="predicted"/>
<dbReference type="CDD" id="cd18437">
    <property type="entry name" value="BRCT_BRC1_like_rpt3"/>
    <property type="match status" value="1"/>
</dbReference>
<feature type="compositionally biased region" description="Basic and acidic residues" evidence="1">
    <location>
        <begin position="565"/>
        <end position="593"/>
    </location>
</feature>
<gene>
    <name evidence="3" type="ORF">BU16DRAFT_526557</name>
</gene>
<name>A0A6A6QY90_9PEZI</name>
<feature type="region of interest" description="Disordered" evidence="1">
    <location>
        <begin position="476"/>
        <end position="540"/>
    </location>
</feature>
<dbReference type="PANTHER" id="PTHR47667:SF1">
    <property type="entry name" value="REGULATOR OF TY1 TRANSPOSITION PROTEIN 107"/>
    <property type="match status" value="1"/>
</dbReference>
<protein>
    <recommendedName>
        <fullName evidence="2">BRCT domain-containing protein</fullName>
    </recommendedName>
</protein>
<dbReference type="CDD" id="cd18438">
    <property type="entry name" value="BRCT_BRC1_like_rpt4"/>
    <property type="match status" value="1"/>
</dbReference>
<dbReference type="PANTHER" id="PTHR47667">
    <property type="entry name" value="REGULATOR OF TY1 TRANSPOSITION PROTEIN 107"/>
    <property type="match status" value="1"/>
</dbReference>
<dbReference type="InterPro" id="IPR001357">
    <property type="entry name" value="BRCT_dom"/>
</dbReference>
<evidence type="ECO:0000256" key="1">
    <source>
        <dbReference type="SAM" id="MobiDB-lite"/>
    </source>
</evidence>
<feature type="domain" description="BRCT" evidence="2">
    <location>
        <begin position="10"/>
        <end position="108"/>
    </location>
</feature>
<feature type="compositionally biased region" description="Polar residues" evidence="1">
    <location>
        <begin position="501"/>
        <end position="510"/>
    </location>
</feature>
<dbReference type="GO" id="GO:1990683">
    <property type="term" value="P:DNA double-strand break attachment to nuclear envelope"/>
    <property type="evidence" value="ECO:0007669"/>
    <property type="project" value="TreeGrafter"/>
</dbReference>
<dbReference type="Pfam" id="PF12738">
    <property type="entry name" value="PTCB-BRCT"/>
    <property type="match status" value="2"/>
</dbReference>
<dbReference type="FunFam" id="3.40.50.10190:FF:000048">
    <property type="entry name" value="DNA repair protein Rtt107"/>
    <property type="match status" value="1"/>
</dbReference>
<feature type="domain" description="BRCT" evidence="2">
    <location>
        <begin position="109"/>
        <end position="200"/>
    </location>
</feature>
<dbReference type="SMART" id="SM00292">
    <property type="entry name" value="BRCT"/>
    <property type="match status" value="4"/>
</dbReference>
<dbReference type="SUPFAM" id="SSF52113">
    <property type="entry name" value="BRCT domain"/>
    <property type="match status" value="4"/>
</dbReference>
<dbReference type="Proteomes" id="UP000799750">
    <property type="component" value="Unassembled WGS sequence"/>
</dbReference>
<reference evidence="3" key="1">
    <citation type="journal article" date="2020" name="Stud. Mycol.">
        <title>101 Dothideomycetes genomes: a test case for predicting lifestyles and emergence of pathogens.</title>
        <authorList>
            <person name="Haridas S."/>
            <person name="Albert R."/>
            <person name="Binder M."/>
            <person name="Bloem J."/>
            <person name="Labutti K."/>
            <person name="Salamov A."/>
            <person name="Andreopoulos B."/>
            <person name="Baker S."/>
            <person name="Barry K."/>
            <person name="Bills G."/>
            <person name="Bluhm B."/>
            <person name="Cannon C."/>
            <person name="Castanera R."/>
            <person name="Culley D."/>
            <person name="Daum C."/>
            <person name="Ezra D."/>
            <person name="Gonzalez J."/>
            <person name="Henrissat B."/>
            <person name="Kuo A."/>
            <person name="Liang C."/>
            <person name="Lipzen A."/>
            <person name="Lutzoni F."/>
            <person name="Magnuson J."/>
            <person name="Mondo S."/>
            <person name="Nolan M."/>
            <person name="Ohm R."/>
            <person name="Pangilinan J."/>
            <person name="Park H.-J."/>
            <person name="Ramirez L."/>
            <person name="Alfaro M."/>
            <person name="Sun H."/>
            <person name="Tritt A."/>
            <person name="Yoshinaga Y."/>
            <person name="Zwiers L.-H."/>
            <person name="Turgeon B."/>
            <person name="Goodwin S."/>
            <person name="Spatafora J."/>
            <person name="Crous P."/>
            <person name="Grigoriev I."/>
        </authorList>
    </citation>
    <scope>NUCLEOTIDE SEQUENCE</scope>
    <source>
        <strain evidence="3">CBS 269.34</strain>
    </source>
</reference>
<organism evidence="3 4">
    <name type="scientific">Lophium mytilinum</name>
    <dbReference type="NCBI Taxonomy" id="390894"/>
    <lineage>
        <taxon>Eukaryota</taxon>
        <taxon>Fungi</taxon>
        <taxon>Dikarya</taxon>
        <taxon>Ascomycota</taxon>
        <taxon>Pezizomycotina</taxon>
        <taxon>Dothideomycetes</taxon>
        <taxon>Pleosporomycetidae</taxon>
        <taxon>Mytilinidiales</taxon>
        <taxon>Mytilinidiaceae</taxon>
        <taxon>Lophium</taxon>
    </lineage>
</organism>
<feature type="compositionally biased region" description="Low complexity" evidence="1">
    <location>
        <begin position="227"/>
        <end position="238"/>
    </location>
</feature>
<accession>A0A6A6QY90</accession>
<dbReference type="GO" id="GO:0005634">
    <property type="term" value="C:nucleus"/>
    <property type="evidence" value="ECO:0007669"/>
    <property type="project" value="TreeGrafter"/>
</dbReference>
<sequence length="867" mass="96972">MEDTTMLEDENRPVFEDLVFVVIPNGNAQQEEQIKEDILKNGGRIQEFDPDKGRIEDLAELTHIISSTSDFPDFEATRDQFTPHVVKPNWIPQSIHRNKPANPRSFNPDPALFMSSVTICVGSDLPDGDRDNMIGLVIAVGGQDSPVLLKSVTHLIALNMDDPRCQLADNKNLKCKKVLPHWIDDCFRLGRMLPTGPYTLPDPDILKNSADLGPIANHAPSQHIRDATTPAPTDIPTPVSSPSAKRARSIPAFSGKRIMLSDDLQLESRMRTTIEELISNGGGQMTSDIDEADSYVCQYRNGTDYIKASQAKKDVGNLSWLFHLITYNTWTSPMRRLLHYPIPKDGIPGFEDQTISLSNYAGDARVYLENLIKATGAKFTKTFRQENTQLITAHEGGQKCEAAKEWNIDVINHLWLEDSYARCEMMAVTDPKYTYFPRRTNLGEILGQTQIDRQAVEMHYYPSPDTAVSRIKKVTKRGRRATDGEGTEQVATPLAARTKGRIQSESNFTTPAIGRHSSEKENETPGTSGSRGAKSRAMSKIAESATDIALFQKEMKRAGGVLHGGRRDKTAGDAAEKAKKGSRESTGSKRSFDEMSIDGPSTEDEPVEAPKKAKKARKEKDKKPPIQYRMVVSKYDRWAHQGKKESDDKTKLRELGIAITEKPSTANMLCAPVIVRTKKFVTALAVAPTVVHTSFLDYALEHHELPPVEDHPLLNPEFEALHGFSMDESLVRAHENKGRLLKNWTIFCTTAVSGGFDTMKEIVEANGGVCLKWEGRKSVRPTHRTVDAPETQDMSQNLTEDDGNTLYLISEGKKSEVPMWKKFRELAAEHSMTPRIVKTEWLLFVAMAQYIHYKEEWALNEENLKSA</sequence>
<dbReference type="GO" id="GO:0006302">
    <property type="term" value="P:double-strand break repair"/>
    <property type="evidence" value="ECO:0007669"/>
    <property type="project" value="TreeGrafter"/>
</dbReference>
<dbReference type="Pfam" id="PF16770">
    <property type="entry name" value="RTT107_BRCT_5"/>
    <property type="match status" value="1"/>
</dbReference>
<dbReference type="InterPro" id="IPR053036">
    <property type="entry name" value="CellCycle_DNARepair_Reg"/>
</dbReference>
<dbReference type="EMBL" id="MU004188">
    <property type="protein sequence ID" value="KAF2496027.1"/>
    <property type="molecule type" value="Genomic_DNA"/>
</dbReference>
<dbReference type="AlphaFoldDB" id="A0A6A6QY90"/>
<keyword evidence="4" id="KW-1185">Reference proteome</keyword>
<evidence type="ECO:0000259" key="2">
    <source>
        <dbReference type="PROSITE" id="PS50172"/>
    </source>
</evidence>
<dbReference type="GO" id="GO:0035361">
    <property type="term" value="C:Cul8-RING ubiquitin ligase complex"/>
    <property type="evidence" value="ECO:0007669"/>
    <property type="project" value="TreeGrafter"/>
</dbReference>
<feature type="domain" description="BRCT" evidence="2">
    <location>
        <begin position="248"/>
        <end position="338"/>
    </location>
</feature>
<dbReference type="OrthoDB" id="342264at2759"/>
<feature type="region of interest" description="Disordered" evidence="1">
    <location>
        <begin position="559"/>
        <end position="625"/>
    </location>
</feature>
<evidence type="ECO:0000313" key="3">
    <source>
        <dbReference type="EMBL" id="KAF2496027.1"/>
    </source>
</evidence>
<dbReference type="InterPro" id="IPR036420">
    <property type="entry name" value="BRCT_dom_sf"/>
</dbReference>
<feature type="region of interest" description="Disordered" evidence="1">
    <location>
        <begin position="211"/>
        <end position="248"/>
    </location>
</feature>
<feature type="domain" description="BRCT" evidence="2">
    <location>
        <begin position="350"/>
        <end position="433"/>
    </location>
</feature>
<dbReference type="Gene3D" id="3.40.50.10190">
    <property type="entry name" value="BRCT domain"/>
    <property type="match status" value="5"/>
</dbReference>
<dbReference type="PROSITE" id="PS50172">
    <property type="entry name" value="BRCT"/>
    <property type="match status" value="4"/>
</dbReference>
<evidence type="ECO:0000313" key="4">
    <source>
        <dbReference type="Proteomes" id="UP000799750"/>
    </source>
</evidence>